<evidence type="ECO:0000256" key="2">
    <source>
        <dbReference type="PIRSR" id="PIRSR613078-1"/>
    </source>
</evidence>
<dbReference type="OrthoDB" id="9783269at2"/>
<dbReference type="EMBL" id="LVJH01000002">
    <property type="protein sequence ID" value="OAB46117.1"/>
    <property type="molecule type" value="Genomic_DNA"/>
</dbReference>
<dbReference type="Pfam" id="PF00300">
    <property type="entry name" value="His_Phos_1"/>
    <property type="match status" value="1"/>
</dbReference>
<evidence type="ECO:0008006" key="6">
    <source>
        <dbReference type="Google" id="ProtNLM"/>
    </source>
</evidence>
<dbReference type="GO" id="GO:0045820">
    <property type="term" value="P:negative regulation of glycolytic process"/>
    <property type="evidence" value="ECO:0007669"/>
    <property type="project" value="TreeGrafter"/>
</dbReference>
<dbReference type="Proteomes" id="UP000076967">
    <property type="component" value="Unassembled WGS sequence"/>
</dbReference>
<accession>A0A168NUA1</accession>
<keyword evidence="1" id="KW-0378">Hydrolase</keyword>
<evidence type="ECO:0000256" key="1">
    <source>
        <dbReference type="ARBA" id="ARBA00022801"/>
    </source>
</evidence>
<dbReference type="GO" id="GO:0005829">
    <property type="term" value="C:cytosol"/>
    <property type="evidence" value="ECO:0007669"/>
    <property type="project" value="TreeGrafter"/>
</dbReference>
<sequence>MELELVCVRHGRTQWNKDKRYLGHTDIGILPESLTELLSVKEELEGRKFHQVFCSDLKRCRETLEWAYPTPPDKVVFDQRLREMDFGDWEGQTYDQLKDSSIYREWLDNPQSVTPPRGESWGHFQERLNHFMDNLAGFIKENNDNVVSSVLIVTHGGVIRQLASMMIPGTKFWDYTADLGSLLSLKLTLHEGKWEGHL</sequence>
<gene>
    <name evidence="4" type="ORF">PGLA_01615</name>
</gene>
<dbReference type="InterPro" id="IPR013078">
    <property type="entry name" value="His_Pase_superF_clade-1"/>
</dbReference>
<feature type="binding site" evidence="3">
    <location>
        <begin position="9"/>
        <end position="16"/>
    </location>
    <ligand>
        <name>substrate</name>
    </ligand>
</feature>
<protein>
    <recommendedName>
        <fullName evidence="6">Alpha-ribazole phosphatase</fullName>
    </recommendedName>
</protein>
<evidence type="ECO:0000313" key="5">
    <source>
        <dbReference type="Proteomes" id="UP000076967"/>
    </source>
</evidence>
<proteinExistence type="predicted"/>
<evidence type="ECO:0000313" key="4">
    <source>
        <dbReference type="EMBL" id="OAB46117.1"/>
    </source>
</evidence>
<organism evidence="4 5">
    <name type="scientific">Paenibacillus glacialis</name>
    <dbReference type="NCBI Taxonomy" id="494026"/>
    <lineage>
        <taxon>Bacteria</taxon>
        <taxon>Bacillati</taxon>
        <taxon>Bacillota</taxon>
        <taxon>Bacilli</taxon>
        <taxon>Bacillales</taxon>
        <taxon>Paenibacillaceae</taxon>
        <taxon>Paenibacillus</taxon>
    </lineage>
</organism>
<dbReference type="SMART" id="SM00855">
    <property type="entry name" value="PGAM"/>
    <property type="match status" value="1"/>
</dbReference>
<feature type="active site" description="Tele-phosphohistidine intermediate" evidence="2">
    <location>
        <position position="10"/>
    </location>
</feature>
<keyword evidence="5" id="KW-1185">Reference proteome</keyword>
<feature type="active site" description="Proton donor/acceptor" evidence="2">
    <location>
        <position position="83"/>
    </location>
</feature>
<dbReference type="STRING" id="494026.PGLA_01615"/>
<dbReference type="RefSeq" id="WP_068527722.1">
    <property type="nucleotide sequence ID" value="NZ_LVJH01000002.1"/>
</dbReference>
<dbReference type="InterPro" id="IPR029033">
    <property type="entry name" value="His_PPase_superfam"/>
</dbReference>
<feature type="binding site" evidence="3">
    <location>
        <position position="59"/>
    </location>
    <ligand>
        <name>substrate</name>
    </ligand>
</feature>
<dbReference type="InterPro" id="IPR051695">
    <property type="entry name" value="Phosphoglycerate_Mutase"/>
</dbReference>
<dbReference type="SUPFAM" id="SSF53254">
    <property type="entry name" value="Phosphoglycerate mutase-like"/>
    <property type="match status" value="1"/>
</dbReference>
<reference evidence="4 5" key="1">
    <citation type="submission" date="2016-03" db="EMBL/GenBank/DDBJ databases">
        <title>Draft genome sequence of Paenibacillus glacialis DSM 22343.</title>
        <authorList>
            <person name="Shin S.-K."/>
            <person name="Yi H."/>
        </authorList>
    </citation>
    <scope>NUCLEOTIDE SEQUENCE [LARGE SCALE GENOMIC DNA]</scope>
    <source>
        <strain evidence="4 5">DSM 22343</strain>
    </source>
</reference>
<dbReference type="PANTHER" id="PTHR46517">
    <property type="entry name" value="FRUCTOSE-2,6-BISPHOSPHATASE TIGAR"/>
    <property type="match status" value="1"/>
</dbReference>
<comment type="caution">
    <text evidence="4">The sequence shown here is derived from an EMBL/GenBank/DDBJ whole genome shotgun (WGS) entry which is preliminary data.</text>
</comment>
<dbReference type="GO" id="GO:0004331">
    <property type="term" value="F:fructose-2,6-bisphosphate 2-phosphatase activity"/>
    <property type="evidence" value="ECO:0007669"/>
    <property type="project" value="TreeGrafter"/>
</dbReference>
<dbReference type="GO" id="GO:0043456">
    <property type="term" value="P:regulation of pentose-phosphate shunt"/>
    <property type="evidence" value="ECO:0007669"/>
    <property type="project" value="TreeGrafter"/>
</dbReference>
<evidence type="ECO:0000256" key="3">
    <source>
        <dbReference type="PIRSR" id="PIRSR613078-2"/>
    </source>
</evidence>
<dbReference type="CDD" id="cd07067">
    <property type="entry name" value="HP_PGM_like"/>
    <property type="match status" value="1"/>
</dbReference>
<dbReference type="Gene3D" id="3.40.50.1240">
    <property type="entry name" value="Phosphoglycerate mutase-like"/>
    <property type="match status" value="1"/>
</dbReference>
<dbReference type="AlphaFoldDB" id="A0A168NUA1"/>
<name>A0A168NUA1_9BACL</name>
<dbReference type="PANTHER" id="PTHR46517:SF1">
    <property type="entry name" value="FRUCTOSE-2,6-BISPHOSPHATASE TIGAR"/>
    <property type="match status" value="1"/>
</dbReference>